<keyword evidence="2" id="KW-1185">Reference proteome</keyword>
<comment type="caution">
    <text evidence="1">The sequence shown here is derived from an EMBL/GenBank/DDBJ whole genome shotgun (WGS) entry which is preliminary data.</text>
</comment>
<dbReference type="STRING" id="1227492.C482_07496"/>
<name>M0ARZ4_9EURY</name>
<organism evidence="1 2">
    <name type="scientific">Natrialba chahannaoensis JCM 10990</name>
    <dbReference type="NCBI Taxonomy" id="1227492"/>
    <lineage>
        <taxon>Archaea</taxon>
        <taxon>Methanobacteriati</taxon>
        <taxon>Methanobacteriota</taxon>
        <taxon>Stenosarchaea group</taxon>
        <taxon>Halobacteria</taxon>
        <taxon>Halobacteriales</taxon>
        <taxon>Natrialbaceae</taxon>
        <taxon>Natrialba</taxon>
    </lineage>
</organism>
<gene>
    <name evidence="1" type="ORF">C482_07496</name>
</gene>
<reference evidence="1 2" key="1">
    <citation type="journal article" date="2014" name="PLoS Genet.">
        <title>Phylogenetically driven sequencing of extremely halophilic archaea reveals strategies for static and dynamic osmo-response.</title>
        <authorList>
            <person name="Becker E.A."/>
            <person name="Seitzer P.M."/>
            <person name="Tritt A."/>
            <person name="Larsen D."/>
            <person name="Krusor M."/>
            <person name="Yao A.I."/>
            <person name="Wu D."/>
            <person name="Madern D."/>
            <person name="Eisen J.A."/>
            <person name="Darling A.E."/>
            <person name="Facciotti M.T."/>
        </authorList>
    </citation>
    <scope>NUCLEOTIDE SEQUENCE [LARGE SCALE GENOMIC DNA]</scope>
    <source>
        <strain evidence="1 2">JCM 10990</strain>
    </source>
</reference>
<accession>M0ARZ4</accession>
<protein>
    <submittedName>
        <fullName evidence="1">Uncharacterized protein</fullName>
    </submittedName>
</protein>
<evidence type="ECO:0000313" key="1">
    <source>
        <dbReference type="EMBL" id="ELZ01320.1"/>
    </source>
</evidence>
<dbReference type="PATRIC" id="fig|1227492.4.peg.1461"/>
<dbReference type="Proteomes" id="UP000011693">
    <property type="component" value="Unassembled WGS sequence"/>
</dbReference>
<dbReference type="EMBL" id="AOIN01000045">
    <property type="protein sequence ID" value="ELZ01320.1"/>
    <property type="molecule type" value="Genomic_DNA"/>
</dbReference>
<proteinExistence type="predicted"/>
<dbReference type="AlphaFoldDB" id="M0ARZ4"/>
<evidence type="ECO:0000313" key="2">
    <source>
        <dbReference type="Proteomes" id="UP000011693"/>
    </source>
</evidence>
<sequence length="79" mass="8885">MLSLAIQPPVIDRLTCCSERADFVAIVDRETGSVHTHYDTEDSLENSVAVADDWLYANTDRTLYGLTTCETELFGRCLR</sequence>